<reference evidence="1 2" key="1">
    <citation type="submission" date="2019-06" db="EMBL/GenBank/DDBJ databases">
        <title>Amycolatopsis alkalitolerans sp. nov., isolated from Gastrodia elata Blume.</title>
        <authorList>
            <person name="Narsing Rao M.P."/>
            <person name="Li W.J."/>
        </authorList>
    </citation>
    <scope>NUCLEOTIDE SEQUENCE [LARGE SCALE GENOMIC DNA]</scope>
    <source>
        <strain evidence="1 2">SYSUP0005</strain>
    </source>
</reference>
<evidence type="ECO:0000313" key="1">
    <source>
        <dbReference type="EMBL" id="TNC28642.1"/>
    </source>
</evidence>
<evidence type="ECO:0000313" key="2">
    <source>
        <dbReference type="Proteomes" id="UP000305546"/>
    </source>
</evidence>
<accession>A0A5C4M678</accession>
<sequence>MASWVARLAESSARRRLDHLHEQLGAGLLAAATVPGLMAVIDQHAAAVRDIVTVGVEGSGAVAGVVLLAGYATGLLDQAREHGWTFSSPADWAHADWFTSRLLAICTLAKRIDDPGYRALEI</sequence>
<keyword evidence="2" id="KW-1185">Reference proteome</keyword>
<organism evidence="1 2">
    <name type="scientific">Amycolatopsis alkalitolerans</name>
    <dbReference type="NCBI Taxonomy" id="2547244"/>
    <lineage>
        <taxon>Bacteria</taxon>
        <taxon>Bacillati</taxon>
        <taxon>Actinomycetota</taxon>
        <taxon>Actinomycetes</taxon>
        <taxon>Pseudonocardiales</taxon>
        <taxon>Pseudonocardiaceae</taxon>
        <taxon>Amycolatopsis</taxon>
    </lineage>
</organism>
<comment type="caution">
    <text evidence="1">The sequence shown here is derived from an EMBL/GenBank/DDBJ whole genome shotgun (WGS) entry which is preliminary data.</text>
</comment>
<dbReference type="Pfam" id="PF19939">
    <property type="entry name" value="DUF6401"/>
    <property type="match status" value="1"/>
</dbReference>
<dbReference type="Proteomes" id="UP000305546">
    <property type="component" value="Unassembled WGS sequence"/>
</dbReference>
<name>A0A5C4M678_9PSEU</name>
<dbReference type="RefSeq" id="WP_139095418.1">
    <property type="nucleotide sequence ID" value="NZ_VDFW01000003.1"/>
</dbReference>
<dbReference type="InterPro" id="IPR045647">
    <property type="entry name" value="DUF6401"/>
</dbReference>
<protein>
    <submittedName>
        <fullName evidence="1">Uncharacterized protein</fullName>
    </submittedName>
</protein>
<dbReference type="EMBL" id="VDFW01000003">
    <property type="protein sequence ID" value="TNC28642.1"/>
    <property type="molecule type" value="Genomic_DNA"/>
</dbReference>
<dbReference type="AlphaFoldDB" id="A0A5C4M678"/>
<proteinExistence type="predicted"/>
<gene>
    <name evidence="1" type="ORF">FG385_05140</name>
</gene>
<dbReference type="OrthoDB" id="3831302at2"/>